<proteinExistence type="predicted"/>
<dbReference type="AlphaFoldDB" id="A0A3M6UL44"/>
<sequence>MSDSAPGPIADALSMSHRDSMKDMKPSILFSSCCRIRNICLGKLTKSKYCPFKKIGAPFDIPYLAGLTKSGGKKIFKCGKLKTPT</sequence>
<name>A0A3M6UL44_POCDA</name>
<evidence type="ECO:0000313" key="1">
    <source>
        <dbReference type="EMBL" id="RMX54403.1"/>
    </source>
</evidence>
<keyword evidence="2" id="KW-1185">Reference proteome</keyword>
<protein>
    <submittedName>
        <fullName evidence="1">Uncharacterized protein</fullName>
    </submittedName>
</protein>
<organism evidence="1 2">
    <name type="scientific">Pocillopora damicornis</name>
    <name type="common">Cauliflower coral</name>
    <name type="synonym">Millepora damicornis</name>
    <dbReference type="NCBI Taxonomy" id="46731"/>
    <lineage>
        <taxon>Eukaryota</taxon>
        <taxon>Metazoa</taxon>
        <taxon>Cnidaria</taxon>
        <taxon>Anthozoa</taxon>
        <taxon>Hexacorallia</taxon>
        <taxon>Scleractinia</taxon>
        <taxon>Astrocoeniina</taxon>
        <taxon>Pocilloporidae</taxon>
        <taxon>Pocillopora</taxon>
    </lineage>
</organism>
<gene>
    <name evidence="1" type="ORF">pdam_00013865</name>
</gene>
<dbReference type="OrthoDB" id="5950087at2759"/>
<dbReference type="Proteomes" id="UP000275408">
    <property type="component" value="Unassembled WGS sequence"/>
</dbReference>
<reference evidence="1 2" key="1">
    <citation type="journal article" date="2018" name="Sci. Rep.">
        <title>Comparative analysis of the Pocillopora damicornis genome highlights role of immune system in coral evolution.</title>
        <authorList>
            <person name="Cunning R."/>
            <person name="Bay R.A."/>
            <person name="Gillette P."/>
            <person name="Baker A.C."/>
            <person name="Traylor-Knowles N."/>
        </authorList>
    </citation>
    <scope>NUCLEOTIDE SEQUENCE [LARGE SCALE GENOMIC DNA]</scope>
    <source>
        <strain evidence="1">RSMAS</strain>
        <tissue evidence="1">Whole animal</tissue>
    </source>
</reference>
<accession>A0A3M6UL44</accession>
<dbReference type="EMBL" id="RCHS01001270">
    <property type="protein sequence ID" value="RMX54403.1"/>
    <property type="molecule type" value="Genomic_DNA"/>
</dbReference>
<comment type="caution">
    <text evidence="1">The sequence shown here is derived from an EMBL/GenBank/DDBJ whole genome shotgun (WGS) entry which is preliminary data.</text>
</comment>
<evidence type="ECO:0000313" key="2">
    <source>
        <dbReference type="Proteomes" id="UP000275408"/>
    </source>
</evidence>